<proteinExistence type="predicted"/>
<reference evidence="1" key="1">
    <citation type="submission" date="2024-06" db="EMBL/GenBank/DDBJ databases">
        <title>Genomic Encyclopedia of Type Strains, Phase IV (KMG-IV): sequencing the most valuable type-strain genomes for metagenomic binning, comparative biology and taxonomic classification.</title>
        <authorList>
            <person name="Goeker M."/>
        </authorList>
    </citation>
    <scope>NUCLEOTIDE SEQUENCE</scope>
    <source>
        <strain evidence="1">SJCon</strain>
    </source>
</reference>
<gene>
    <name evidence="1" type="ORF">ABIC98_004027</name>
</gene>
<organism evidence="1 2">
    <name type="scientific">Arthrobacter nitrophenolicus</name>
    <dbReference type="NCBI Taxonomy" id="683150"/>
    <lineage>
        <taxon>Bacteria</taxon>
        <taxon>Bacillati</taxon>
        <taxon>Actinomycetota</taxon>
        <taxon>Actinomycetes</taxon>
        <taxon>Micrococcales</taxon>
        <taxon>Micrococcaceae</taxon>
        <taxon>Arthrobacter</taxon>
    </lineage>
</organism>
<name>A0ACC6TKU6_9MICC</name>
<keyword evidence="2" id="KW-1185">Reference proteome</keyword>
<evidence type="ECO:0000313" key="1">
    <source>
        <dbReference type="EMBL" id="MET3774351.1"/>
    </source>
</evidence>
<dbReference type="Proteomes" id="UP001549207">
    <property type="component" value="Unassembled WGS sequence"/>
</dbReference>
<accession>A0ACC6TKU6</accession>
<comment type="caution">
    <text evidence="1">The sequence shown here is derived from an EMBL/GenBank/DDBJ whole genome shotgun (WGS) entry which is preliminary data.</text>
</comment>
<protein>
    <submittedName>
        <fullName evidence="1">8-oxo-dGTP pyrophosphatase MutT (NUDIX family)</fullName>
    </submittedName>
</protein>
<sequence length="187" mass="21246">MSIIDVPPVLTSEHDLRTDIPPERVVVAAVIEWRGRIALFRRSRRLGHDSGMWHCISGFVEPGVTPAQQAFDELSEEAGLDVKDVLELRQGPTLVLVDGVGAPWLVHTFTAATNRRRLRLNWEHDSYRWTTARKGRRFINRVSWLDDVLQATGHLSTSRNKDCVAEEDPGYTSSELLEYKTAVEQRT</sequence>
<evidence type="ECO:0000313" key="2">
    <source>
        <dbReference type="Proteomes" id="UP001549207"/>
    </source>
</evidence>
<dbReference type="EMBL" id="JBEPNJ010000028">
    <property type="protein sequence ID" value="MET3774351.1"/>
    <property type="molecule type" value="Genomic_DNA"/>
</dbReference>